<evidence type="ECO:0000313" key="3">
    <source>
        <dbReference type="Proteomes" id="UP000310636"/>
    </source>
</evidence>
<keyword evidence="1" id="KW-0812">Transmembrane</keyword>
<feature type="transmembrane region" description="Helical" evidence="1">
    <location>
        <begin position="122"/>
        <end position="140"/>
    </location>
</feature>
<feature type="transmembrane region" description="Helical" evidence="1">
    <location>
        <begin position="90"/>
        <end position="110"/>
    </location>
</feature>
<sequence length="220" mass="24768">MEDFLGYMSFSLIESFAVFSILFLFRINLFKIMGVVVLVSTLINIQNFFIREELSLSGLSTIINVVLTTIFFIAYLRIPLIWSILITLSGALYVGAIQTVIIYSSLGYFSLHEVQDIAWKGYTVQALSGLIGMSIGWGFYKLGKGFTFELEKLRFKGERIFVVSLISAIIVVLGLMISFESIFTNLIIFVVSSALLVAYYLRKDLEAHDPSLGEQARDSY</sequence>
<feature type="transmembrane region" description="Helical" evidence="1">
    <location>
        <begin position="160"/>
        <end position="177"/>
    </location>
</feature>
<feature type="transmembrane region" description="Helical" evidence="1">
    <location>
        <begin position="56"/>
        <end position="78"/>
    </location>
</feature>
<keyword evidence="1" id="KW-0472">Membrane</keyword>
<proteinExistence type="predicted"/>
<organism evidence="2 3">
    <name type="scientific">Cohnella fermenti</name>
    <dbReference type="NCBI Taxonomy" id="2565925"/>
    <lineage>
        <taxon>Bacteria</taxon>
        <taxon>Bacillati</taxon>
        <taxon>Bacillota</taxon>
        <taxon>Bacilli</taxon>
        <taxon>Bacillales</taxon>
        <taxon>Paenibacillaceae</taxon>
        <taxon>Cohnella</taxon>
    </lineage>
</organism>
<dbReference type="RefSeq" id="WP_136371503.1">
    <property type="nucleotide sequence ID" value="NZ_SSOB01000026.1"/>
</dbReference>
<dbReference type="Proteomes" id="UP000310636">
    <property type="component" value="Unassembled WGS sequence"/>
</dbReference>
<name>A0A4S4BNG6_9BACL</name>
<gene>
    <name evidence="2" type="ORF">E6C55_19560</name>
</gene>
<evidence type="ECO:0000256" key="1">
    <source>
        <dbReference type="SAM" id="Phobius"/>
    </source>
</evidence>
<feature type="transmembrane region" description="Helical" evidence="1">
    <location>
        <begin position="32"/>
        <end position="50"/>
    </location>
</feature>
<protein>
    <submittedName>
        <fullName evidence="2">Uncharacterized protein</fullName>
    </submittedName>
</protein>
<dbReference type="AlphaFoldDB" id="A0A4S4BNG6"/>
<evidence type="ECO:0000313" key="2">
    <source>
        <dbReference type="EMBL" id="THF76226.1"/>
    </source>
</evidence>
<dbReference type="EMBL" id="SSOB01000026">
    <property type="protein sequence ID" value="THF76226.1"/>
    <property type="molecule type" value="Genomic_DNA"/>
</dbReference>
<accession>A0A4S4BNG6</accession>
<reference evidence="2 3" key="1">
    <citation type="submission" date="2019-04" db="EMBL/GenBank/DDBJ databases">
        <title>Cohnella sp. nov. isolated from preserved vegetables.</title>
        <authorList>
            <person name="Lin S.-Y."/>
            <person name="Hung M.-H."/>
            <person name="Young C.-C."/>
        </authorList>
    </citation>
    <scope>NUCLEOTIDE SEQUENCE [LARGE SCALE GENOMIC DNA]</scope>
    <source>
        <strain evidence="2 3">CC-MHH1044</strain>
    </source>
</reference>
<feature type="transmembrane region" description="Helical" evidence="1">
    <location>
        <begin position="6"/>
        <end position="25"/>
    </location>
</feature>
<keyword evidence="1" id="KW-1133">Transmembrane helix</keyword>
<feature type="transmembrane region" description="Helical" evidence="1">
    <location>
        <begin position="183"/>
        <end position="201"/>
    </location>
</feature>
<dbReference type="OrthoDB" id="2678566at2"/>
<keyword evidence="3" id="KW-1185">Reference proteome</keyword>
<comment type="caution">
    <text evidence="2">The sequence shown here is derived from an EMBL/GenBank/DDBJ whole genome shotgun (WGS) entry which is preliminary data.</text>
</comment>